<evidence type="ECO:0008006" key="3">
    <source>
        <dbReference type="Google" id="ProtNLM"/>
    </source>
</evidence>
<dbReference type="AlphaFoldDB" id="A0A8K0UHQ6"/>
<proteinExistence type="predicted"/>
<dbReference type="EMBL" id="JAEVFJ010000039">
    <property type="protein sequence ID" value="KAH8088921.1"/>
    <property type="molecule type" value="Genomic_DNA"/>
</dbReference>
<dbReference type="Gene3D" id="2.40.110.10">
    <property type="entry name" value="Butyryl-CoA Dehydrogenase, subunit A, domain 2"/>
    <property type="match status" value="1"/>
</dbReference>
<comment type="caution">
    <text evidence="1">The sequence shown here is derived from an EMBL/GenBank/DDBJ whole genome shotgun (WGS) entry which is preliminary data.</text>
</comment>
<gene>
    <name evidence="1" type="ORF">BXZ70DRAFT_1079980</name>
</gene>
<protein>
    <recommendedName>
        <fullName evidence="3">Acyl-CoA oxidase</fullName>
    </recommendedName>
</protein>
<dbReference type="GO" id="GO:0016627">
    <property type="term" value="F:oxidoreductase activity, acting on the CH-CH group of donors"/>
    <property type="evidence" value="ECO:0007669"/>
    <property type="project" value="InterPro"/>
</dbReference>
<name>A0A8K0UHQ6_9AGAR</name>
<sequence>MYDHPPMASLNAFTLRYFRRRHHQLQQKALGKIAGPLFGYDFALTNIIACHINLFTGTPLAAVSHKPHLQPIIDKAFRAEIIGNLFLTELGHGLDIDCVESTRPKLTVALFSPHHRKRFMPPSLPISGAPKWAIIISRLVVNSEVHGVHLFLAQASDETGMLPDIVSREELGSAPGPLILSAWATHSVQVYTDKNTSLNERTELGLSSRQRRANWYFKPQGILENGSAHRAFSLGIMEKPSLHEPGLPQCNPAIRVLGHALAYSVAKDAEHTGMSEAARISRQEVAGNGLANLGQHVDDLNIRSWVVSPLLTDQKMVGWLDEVKREYSLFASGLLKRTERIERMLARL</sequence>
<evidence type="ECO:0000313" key="1">
    <source>
        <dbReference type="EMBL" id="KAH8088921.1"/>
    </source>
</evidence>
<dbReference type="InterPro" id="IPR046373">
    <property type="entry name" value="Acyl-CoA_Oxase/DH_mid-dom_sf"/>
</dbReference>
<dbReference type="OrthoDB" id="538336at2759"/>
<evidence type="ECO:0000313" key="2">
    <source>
        <dbReference type="Proteomes" id="UP000813824"/>
    </source>
</evidence>
<reference evidence="1" key="1">
    <citation type="journal article" date="2021" name="New Phytol.">
        <title>Evolutionary innovations through gain and loss of genes in the ectomycorrhizal Boletales.</title>
        <authorList>
            <person name="Wu G."/>
            <person name="Miyauchi S."/>
            <person name="Morin E."/>
            <person name="Kuo A."/>
            <person name="Drula E."/>
            <person name="Varga T."/>
            <person name="Kohler A."/>
            <person name="Feng B."/>
            <person name="Cao Y."/>
            <person name="Lipzen A."/>
            <person name="Daum C."/>
            <person name="Hundley H."/>
            <person name="Pangilinan J."/>
            <person name="Johnson J."/>
            <person name="Barry K."/>
            <person name="LaButti K."/>
            <person name="Ng V."/>
            <person name="Ahrendt S."/>
            <person name="Min B."/>
            <person name="Choi I.G."/>
            <person name="Park H."/>
            <person name="Plett J.M."/>
            <person name="Magnuson J."/>
            <person name="Spatafora J.W."/>
            <person name="Nagy L.G."/>
            <person name="Henrissat B."/>
            <person name="Grigoriev I.V."/>
            <person name="Yang Z.L."/>
            <person name="Xu J."/>
            <person name="Martin F.M."/>
        </authorList>
    </citation>
    <scope>NUCLEOTIDE SEQUENCE</scope>
    <source>
        <strain evidence="1">KKN 215</strain>
    </source>
</reference>
<organism evidence="1 2">
    <name type="scientific">Cristinia sonorae</name>
    <dbReference type="NCBI Taxonomy" id="1940300"/>
    <lineage>
        <taxon>Eukaryota</taxon>
        <taxon>Fungi</taxon>
        <taxon>Dikarya</taxon>
        <taxon>Basidiomycota</taxon>
        <taxon>Agaricomycotina</taxon>
        <taxon>Agaricomycetes</taxon>
        <taxon>Agaricomycetidae</taxon>
        <taxon>Agaricales</taxon>
        <taxon>Pleurotineae</taxon>
        <taxon>Stephanosporaceae</taxon>
        <taxon>Cristinia</taxon>
    </lineage>
</organism>
<keyword evidence="2" id="KW-1185">Reference proteome</keyword>
<accession>A0A8K0UHQ6</accession>
<dbReference type="Proteomes" id="UP000813824">
    <property type="component" value="Unassembled WGS sequence"/>
</dbReference>